<comment type="caution">
    <text evidence="1">The sequence shown here is derived from an EMBL/GenBank/DDBJ whole genome shotgun (WGS) entry which is preliminary data.</text>
</comment>
<dbReference type="Gene3D" id="3.30.420.40">
    <property type="match status" value="2"/>
</dbReference>
<dbReference type="InterPro" id="IPR043129">
    <property type="entry name" value="ATPase_NBD"/>
</dbReference>
<evidence type="ECO:0000313" key="2">
    <source>
        <dbReference type="Proteomes" id="UP000716004"/>
    </source>
</evidence>
<accession>A0A8J7YLJ4</accession>
<dbReference type="EMBL" id="JAGVSJ010000053">
    <property type="protein sequence ID" value="MBX8632694.1"/>
    <property type="molecule type" value="Genomic_DNA"/>
</dbReference>
<dbReference type="CDD" id="cd23763">
    <property type="entry name" value="ASKHA_ATPase_ROK"/>
    <property type="match status" value="1"/>
</dbReference>
<name>A0A8J7YLJ4_9ARCH</name>
<dbReference type="PANTHER" id="PTHR18964">
    <property type="entry name" value="ROK (REPRESSOR, ORF, KINASE) FAMILY"/>
    <property type="match status" value="1"/>
</dbReference>
<gene>
    <name evidence="1" type="ORF">J9259_09325</name>
</gene>
<reference evidence="1" key="1">
    <citation type="submission" date="2021-04" db="EMBL/GenBank/DDBJ databases">
        <title>Genomic insights into ecological role and evolution of a novel Thermoplasmata order Candidatus Sysuiplasmatales.</title>
        <authorList>
            <person name="Yuan Y."/>
        </authorList>
    </citation>
    <scope>NUCLEOTIDE SEQUENCE</scope>
    <source>
        <strain evidence="1">YP2-bin.285</strain>
    </source>
</reference>
<sequence length="318" mass="33945">MSSRSRILAVDIGGTKVRLCVFNGSMEILSRRSFRTAGRTGSELVHKIAEEGKRMSRSAEFGAAGVCVPGIASKDGTMVWAPNIGRSENIAVRDILEEKLEVPAEVIDDRSAAVLGENWYFDEKDMAVILIGTGVGAGLMIGGHLISGSNNAAGCIGWNIQECDIGKATNVGHLEEILGGRSLSHLAENIGISVKQFGKTVANRMETSRHSGISARELFSRADSGDTTSRLLVERAFRLLSVNITNLANTLNPALVVINGSVGIAIADRYLEDIRAAVMVSAQPYVSRNLRIVRSRIGERAFLIGSAVAAGKKIKGLK</sequence>
<dbReference type="InterPro" id="IPR000600">
    <property type="entry name" value="ROK"/>
</dbReference>
<protein>
    <submittedName>
        <fullName evidence="1">ROK family protein</fullName>
    </submittedName>
</protein>
<evidence type="ECO:0000313" key="1">
    <source>
        <dbReference type="EMBL" id="MBX8632694.1"/>
    </source>
</evidence>
<dbReference type="PANTHER" id="PTHR18964:SF149">
    <property type="entry name" value="BIFUNCTIONAL UDP-N-ACETYLGLUCOSAMINE 2-EPIMERASE_N-ACETYLMANNOSAMINE KINASE"/>
    <property type="match status" value="1"/>
</dbReference>
<dbReference type="AlphaFoldDB" id="A0A8J7YLJ4"/>
<organism evidence="1 2">
    <name type="scientific">Candidatus Sysuiplasma superficiale</name>
    <dbReference type="NCBI Taxonomy" id="2823368"/>
    <lineage>
        <taxon>Archaea</taxon>
        <taxon>Methanobacteriati</taxon>
        <taxon>Thermoplasmatota</taxon>
        <taxon>Thermoplasmata</taxon>
        <taxon>Candidatus Sysuiplasmatales</taxon>
        <taxon>Candidatus Sysuiplasmataceae</taxon>
        <taxon>Candidatus Sysuiplasma</taxon>
    </lineage>
</organism>
<dbReference type="SUPFAM" id="SSF53067">
    <property type="entry name" value="Actin-like ATPase domain"/>
    <property type="match status" value="1"/>
</dbReference>
<dbReference type="Pfam" id="PF00480">
    <property type="entry name" value="ROK"/>
    <property type="match status" value="1"/>
</dbReference>
<dbReference type="Proteomes" id="UP000716004">
    <property type="component" value="Unassembled WGS sequence"/>
</dbReference>
<proteinExistence type="predicted"/>